<evidence type="ECO:0000313" key="4">
    <source>
        <dbReference type="Proteomes" id="UP000009877"/>
    </source>
</evidence>
<organism evidence="3 4">
    <name type="scientific">Kocuria palustris PEL</name>
    <dbReference type="NCBI Taxonomy" id="1236550"/>
    <lineage>
        <taxon>Bacteria</taxon>
        <taxon>Bacillati</taxon>
        <taxon>Actinomycetota</taxon>
        <taxon>Actinomycetes</taxon>
        <taxon>Micrococcales</taxon>
        <taxon>Micrococcaceae</taxon>
        <taxon>Kocuria</taxon>
    </lineage>
</organism>
<reference evidence="3 4" key="1">
    <citation type="journal article" date="2014" name="Genome Announc.">
        <title>Draft Genome Sequence of Kocuria palustris PEL.</title>
        <authorList>
            <person name="Sharma G."/>
            <person name="Khatri I."/>
            <person name="Subramanian S."/>
        </authorList>
    </citation>
    <scope>NUCLEOTIDE SEQUENCE [LARGE SCALE GENOMIC DNA]</scope>
    <source>
        <strain evidence="3 4">PEL</strain>
    </source>
</reference>
<feature type="transmembrane region" description="Helical" evidence="2">
    <location>
        <begin position="60"/>
        <end position="85"/>
    </location>
</feature>
<name>M2WDS9_9MICC</name>
<evidence type="ECO:0000313" key="3">
    <source>
        <dbReference type="EMBL" id="EME36677.1"/>
    </source>
</evidence>
<keyword evidence="2" id="KW-0812">Transmembrane</keyword>
<comment type="caution">
    <text evidence="3">The sequence shown here is derived from an EMBL/GenBank/DDBJ whole genome shotgun (WGS) entry which is preliminary data.</text>
</comment>
<feature type="transmembrane region" description="Helical" evidence="2">
    <location>
        <begin position="26"/>
        <end position="48"/>
    </location>
</feature>
<keyword evidence="4" id="KW-1185">Reference proteome</keyword>
<accession>M2WDS9</accession>
<dbReference type="EMBL" id="ANHZ02000010">
    <property type="protein sequence ID" value="EME36677.1"/>
    <property type="molecule type" value="Genomic_DNA"/>
</dbReference>
<sequence length="161" mass="16341">MIAVPALSALVLLAMATLTGITWLTALLVILLGAFGLSANAVLIHLAVTYAGRAQTLGSALVVAAFYSRTPMGTPLAGASLGSALGLSGPATVGTIIVILTLIPTIAFAVLSGRVPAAAQRPPLEIPRASPLRPSPWPIRRASGPEGLQMRPPGALLPLTR</sequence>
<proteinExistence type="predicted"/>
<feature type="region of interest" description="Disordered" evidence="1">
    <location>
        <begin position="125"/>
        <end position="161"/>
    </location>
</feature>
<evidence type="ECO:0000256" key="1">
    <source>
        <dbReference type="SAM" id="MobiDB-lite"/>
    </source>
</evidence>
<evidence type="ECO:0000256" key="2">
    <source>
        <dbReference type="SAM" id="Phobius"/>
    </source>
</evidence>
<dbReference type="AlphaFoldDB" id="M2WDS9"/>
<protein>
    <submittedName>
        <fullName evidence="3">Major facilitator family transporter</fullName>
    </submittedName>
</protein>
<gene>
    <name evidence="3" type="ORF">C884_00238</name>
</gene>
<keyword evidence="2" id="KW-1133">Transmembrane helix</keyword>
<keyword evidence="2" id="KW-0472">Membrane</keyword>
<feature type="transmembrane region" description="Helical" evidence="2">
    <location>
        <begin position="91"/>
        <end position="111"/>
    </location>
</feature>
<dbReference type="Proteomes" id="UP000009877">
    <property type="component" value="Unassembled WGS sequence"/>
</dbReference>